<feature type="region of interest" description="Disordered" evidence="10">
    <location>
        <begin position="258"/>
        <end position="280"/>
    </location>
</feature>
<feature type="repeat" description="WD" evidence="8">
    <location>
        <begin position="403"/>
        <end position="418"/>
    </location>
</feature>
<dbReference type="AlphaFoldDB" id="A0AAN6QZT4"/>
<dbReference type="InterPro" id="IPR036322">
    <property type="entry name" value="WD40_repeat_dom_sf"/>
</dbReference>
<evidence type="ECO:0000313" key="12">
    <source>
        <dbReference type="Proteomes" id="UP001175353"/>
    </source>
</evidence>
<evidence type="ECO:0000313" key="11">
    <source>
        <dbReference type="EMBL" id="KAK1007859.1"/>
    </source>
</evidence>
<dbReference type="Pfam" id="PF00400">
    <property type="entry name" value="WD40"/>
    <property type="match status" value="4"/>
</dbReference>
<dbReference type="GO" id="GO:2000001">
    <property type="term" value="P:regulation of DNA damage checkpoint"/>
    <property type="evidence" value="ECO:0007669"/>
    <property type="project" value="TreeGrafter"/>
</dbReference>
<dbReference type="Gene3D" id="2.130.10.10">
    <property type="entry name" value="YVTN repeat-like/Quinoprotein amine dehydrogenase"/>
    <property type="match status" value="1"/>
</dbReference>
<dbReference type="PROSITE" id="PS00678">
    <property type="entry name" value="WD_REPEATS_1"/>
    <property type="match status" value="1"/>
</dbReference>
<keyword evidence="4 8" id="KW-0853">WD repeat</keyword>
<keyword evidence="12" id="KW-1185">Reference proteome</keyword>
<dbReference type="FunFam" id="2.130.10.10:FF:000562">
    <property type="entry name" value="DNA damage-binding protein CMR1"/>
    <property type="match status" value="1"/>
</dbReference>
<proteinExistence type="inferred from homology"/>
<keyword evidence="6 9" id="KW-0227">DNA damage</keyword>
<dbReference type="PROSITE" id="PS50082">
    <property type="entry name" value="WD_REPEATS_2"/>
    <property type="match status" value="1"/>
</dbReference>
<dbReference type="InterPro" id="IPR050853">
    <property type="entry name" value="WD_repeat_DNA-damage-binding"/>
</dbReference>
<comment type="function">
    <text evidence="1 9">DNA-binding protein that binds to both single- and double-stranded DNA. Binds preferentially to UV-damaged DNA. May be involved in DNA-metabolic processes.</text>
</comment>
<feature type="region of interest" description="Disordered" evidence="10">
    <location>
        <begin position="177"/>
        <end position="199"/>
    </location>
</feature>
<comment type="similarity">
    <text evidence="2 9">Belongs to the WD repeat DDB2/WDR76 family.</text>
</comment>
<protein>
    <recommendedName>
        <fullName evidence="3 9">DNA damage-binding protein CMR1</fullName>
    </recommendedName>
</protein>
<comment type="caution">
    <text evidence="11">The sequence shown here is derived from an EMBL/GenBank/DDBJ whole genome shotgun (WGS) entry which is preliminary data.</text>
</comment>
<evidence type="ECO:0000256" key="8">
    <source>
        <dbReference type="PROSITE-ProRule" id="PRU00221"/>
    </source>
</evidence>
<dbReference type="InterPro" id="IPR019775">
    <property type="entry name" value="WD40_repeat_CS"/>
</dbReference>
<evidence type="ECO:0000256" key="3">
    <source>
        <dbReference type="ARBA" id="ARBA00021132"/>
    </source>
</evidence>
<evidence type="ECO:0000256" key="1">
    <source>
        <dbReference type="ARBA" id="ARBA00002653"/>
    </source>
</evidence>
<sequence>MAGELLPSRNDVRLRSGTLMVQDSRVRPPACTCLRKKQDYTTAVMAISKGAPPVSEYEQQRQEKIAKNQALLQQLQLDAAQTGLGPKSKPKPSSNSAAQKRKRTVTKVKEESNAPRRTSSRLQGIVADSEVARQKEEADTEAFHEEQKAKRQRMSEDINLTDAVVNGRSWNRAGNWLSTVGPAKPGERTFSAQDVKDTSDKELREVRQRMSKLQLWEGAQPSRIKITPERIYSLGFHPTTDKALVFAGDKLGNLGLFDASQTSPEQVKQEADDTDEDGDVDDEIEPAITTFKIHSRTISAFNFHPHDPNALLTASYDSSIRKLDLTQGRAIEIYAPSDRSADHPISGVEISRTDPNNLYFTTLNGAFGLHDLRTPAHETAELLYLSEKKIGGFSLHPASPHIVATASLDRTLRIWDLRKLTGKGETRLPLLLGEHESKLSVSHAAFNSAGQVATASYDDTVKIHDFSSFSSQWSHSTTTTSKLSSTLSADQMAPTTIIPHNNQTGRWVTILRAQWQLQPPDGIQKFVIGNMNRFVDVFTSGGQQVAQLGGEGITAVPAVAQFHPSREWVAAGTASGKLCLWM</sequence>
<dbReference type="PANTHER" id="PTHR14773">
    <property type="entry name" value="WD REPEAT-CONTAINING PROTEIN 76"/>
    <property type="match status" value="1"/>
</dbReference>
<evidence type="ECO:0000256" key="4">
    <source>
        <dbReference type="ARBA" id="ARBA00022574"/>
    </source>
</evidence>
<dbReference type="SUPFAM" id="SSF50978">
    <property type="entry name" value="WD40 repeat-like"/>
    <property type="match status" value="1"/>
</dbReference>
<evidence type="ECO:0000256" key="5">
    <source>
        <dbReference type="ARBA" id="ARBA00022737"/>
    </source>
</evidence>
<gene>
    <name evidence="11" type="ORF">LTR91_003389</name>
</gene>
<dbReference type="GO" id="GO:0005634">
    <property type="term" value="C:nucleus"/>
    <property type="evidence" value="ECO:0007669"/>
    <property type="project" value="TreeGrafter"/>
</dbReference>
<evidence type="ECO:0000256" key="10">
    <source>
        <dbReference type="SAM" id="MobiDB-lite"/>
    </source>
</evidence>
<accession>A0AAN6QZT4</accession>
<dbReference type="EMBL" id="JAUJLE010000017">
    <property type="protein sequence ID" value="KAK1007859.1"/>
    <property type="molecule type" value="Genomic_DNA"/>
</dbReference>
<dbReference type="InterPro" id="IPR015943">
    <property type="entry name" value="WD40/YVTN_repeat-like_dom_sf"/>
</dbReference>
<name>A0AAN6QZT4_9PEZI</name>
<dbReference type="GO" id="GO:0006974">
    <property type="term" value="P:DNA damage response"/>
    <property type="evidence" value="ECO:0007669"/>
    <property type="project" value="UniProtKB-KW"/>
</dbReference>
<feature type="compositionally biased region" description="Basic and acidic residues" evidence="10">
    <location>
        <begin position="130"/>
        <end position="154"/>
    </location>
</feature>
<keyword evidence="5" id="KW-0677">Repeat</keyword>
<evidence type="ECO:0000256" key="9">
    <source>
        <dbReference type="RuleBase" id="RU365004"/>
    </source>
</evidence>
<dbReference type="PANTHER" id="PTHR14773:SF0">
    <property type="entry name" value="WD REPEAT-CONTAINING PROTEIN 76"/>
    <property type="match status" value="1"/>
</dbReference>
<dbReference type="InterPro" id="IPR001680">
    <property type="entry name" value="WD40_rpt"/>
</dbReference>
<feature type="region of interest" description="Disordered" evidence="10">
    <location>
        <begin position="82"/>
        <end position="154"/>
    </location>
</feature>
<organism evidence="11 12">
    <name type="scientific">Friedmanniomyces endolithicus</name>
    <dbReference type="NCBI Taxonomy" id="329885"/>
    <lineage>
        <taxon>Eukaryota</taxon>
        <taxon>Fungi</taxon>
        <taxon>Dikarya</taxon>
        <taxon>Ascomycota</taxon>
        <taxon>Pezizomycotina</taxon>
        <taxon>Dothideomycetes</taxon>
        <taxon>Dothideomycetidae</taxon>
        <taxon>Mycosphaerellales</taxon>
        <taxon>Teratosphaeriaceae</taxon>
        <taxon>Friedmanniomyces</taxon>
    </lineage>
</organism>
<reference evidence="11" key="1">
    <citation type="submission" date="2023-06" db="EMBL/GenBank/DDBJ databases">
        <title>Black Yeasts Isolated from many extreme environments.</title>
        <authorList>
            <person name="Coleine C."/>
            <person name="Stajich J.E."/>
            <person name="Selbmann L."/>
        </authorList>
    </citation>
    <scope>NUCLEOTIDE SEQUENCE</scope>
    <source>
        <strain evidence="11">CCFEE 5200</strain>
    </source>
</reference>
<dbReference type="GO" id="GO:0003677">
    <property type="term" value="F:DNA binding"/>
    <property type="evidence" value="ECO:0007669"/>
    <property type="project" value="UniProtKB-UniRule"/>
</dbReference>
<evidence type="ECO:0000256" key="2">
    <source>
        <dbReference type="ARBA" id="ARBA00005434"/>
    </source>
</evidence>
<dbReference type="Proteomes" id="UP001175353">
    <property type="component" value="Unassembled WGS sequence"/>
</dbReference>
<dbReference type="SMART" id="SM00320">
    <property type="entry name" value="WD40"/>
    <property type="match status" value="4"/>
</dbReference>
<evidence type="ECO:0000256" key="6">
    <source>
        <dbReference type="ARBA" id="ARBA00022763"/>
    </source>
</evidence>
<keyword evidence="7 9" id="KW-0238">DNA-binding</keyword>
<evidence type="ECO:0000256" key="7">
    <source>
        <dbReference type="ARBA" id="ARBA00023125"/>
    </source>
</evidence>